<accession>A0A4S4EV15</accession>
<evidence type="ECO:0000313" key="14">
    <source>
        <dbReference type="Proteomes" id="UP000306102"/>
    </source>
</evidence>
<comment type="caution">
    <text evidence="13">The sequence shown here is derived from an EMBL/GenBank/DDBJ whole genome shotgun (WGS) entry which is preliminary data.</text>
</comment>
<dbReference type="Gene3D" id="3.40.50.300">
    <property type="entry name" value="P-loop containing nucleotide triphosphate hydrolases"/>
    <property type="match status" value="1"/>
</dbReference>
<evidence type="ECO:0000259" key="12">
    <source>
        <dbReference type="Pfam" id="PF07995"/>
    </source>
</evidence>
<sequence length="1059" mass="115429">MFKYCQPHKGIRHYPKWAKAPTTSNEGRIASTPDPPNLRWSDSVEEGNLVLQNLPDNLVVTRNRVDARIRGASDNLASDPAIGIERGTIAHESNQEVHPIGNSGDPEAYQSSMLKAFKKTLDEGVFSLVIVDDRNLRVADFAQFWATAKRSGYEVYLLEATYTDPTGCAARNIHGFTQDDIQKMARKWEEASSLYLKLDIKSLFHGDDLKESGIQEKHFLSLDKSIQIPESMKLPLESRFPSNHLEGEDCEGKEETEKSRKVPASVRVRRETAIQKSKPKPSLSTAVAAVKKPAVARTEVKPESVNYSSAAAPKTQSVDDSYMAFLEDMKALGALDKHALMRYKMGTAMKVGWAERLWWSGGAIGRGGDGHGVNGDREEPGGAGVVELAGAGAGGAPFTPKASLSFCPYNGTVCCNFAKDLRLQKQFEAMNISDPSCASLIKSVLCARCDQFSAELFRVNSIPRPVPVLCNSTVTVNSSQTIQASDNFCAKVWDTCQNASVMNSPFAPSLQGQAGQPITSNFTKLTDFWQSKADFCTAFGGASVDESVCFDGGPVKLNNTGTPSPPSGMCLEKIGNGSYLNMVPHPDGSARAFFSNQPGKIWLATIPKDGSGGTLEFDESNPFLDLTDEVHYDTELGMMGIAFHPNFAQNGRFFASFNCDKAKWPGCAGRCSCNSDVNCDPSKLGPDNGAQPCQYQAVVAEFTVNGTASQPSLATSAKPLEVSRIFTMGLPFTTHHGGQILFGPTDGYLYLMMGDGGTGDPYNFSQNKKSLLGKIMRLDVDNIPSDAEISQLSLWGNYSIPKDNPYTKDKELRPEIWALGLRNPWRCSFDLERPPYFMCADVGEDRYEEVDIITKDGNYGWRAYEGPYLYTPPQSPGGNTSLNSIRPIPPVMGYNHSDVNKNDGSASITGGYFYRSMTDPCMYGRYLYADLYASAIWAGTENPENSGNFTTSFISFSCARDSPIQCSLVPGSSLPALGYIYSFGEDNSKDIFILASSGVYRVVRPSRCNFTCAKENVNAVVSPSPGSFPSPSSQTSRFGPYKNTVILCSSILLILLGLI</sequence>
<comment type="similarity">
    <text evidence="10">Belongs to the PQQ oxidoreductase GdhB family.</text>
</comment>
<dbReference type="GO" id="GO:0005886">
    <property type="term" value="C:plasma membrane"/>
    <property type="evidence" value="ECO:0007669"/>
    <property type="project" value="UniProtKB-SubCell"/>
</dbReference>
<dbReference type="FunFam" id="2.120.10.30:FF:000067">
    <property type="entry name" value="HHIP-like 1"/>
    <property type="match status" value="1"/>
</dbReference>
<comment type="subcellular location">
    <subcellularLocation>
        <location evidence="2">Cell membrane</location>
        <topology evidence="2">Lipid-anchor</topology>
    </subcellularLocation>
</comment>
<keyword evidence="6" id="KW-0560">Oxidoreductase</keyword>
<dbReference type="AlphaFoldDB" id="A0A4S4EV15"/>
<evidence type="ECO:0000256" key="10">
    <source>
        <dbReference type="ARBA" id="ARBA00061483"/>
    </source>
</evidence>
<evidence type="ECO:0000256" key="9">
    <source>
        <dbReference type="ARBA" id="ARBA00023288"/>
    </source>
</evidence>
<dbReference type="InterPro" id="IPR027417">
    <property type="entry name" value="P-loop_NTPase"/>
</dbReference>
<keyword evidence="4" id="KW-0732">Signal</keyword>
<dbReference type="GO" id="GO:0016491">
    <property type="term" value="F:oxidoreductase activity"/>
    <property type="evidence" value="ECO:0007669"/>
    <property type="project" value="UniProtKB-KW"/>
</dbReference>
<feature type="region of interest" description="Disordered" evidence="11">
    <location>
        <begin position="239"/>
        <end position="262"/>
    </location>
</feature>
<evidence type="ECO:0000256" key="11">
    <source>
        <dbReference type="SAM" id="MobiDB-lite"/>
    </source>
</evidence>
<dbReference type="Gene3D" id="2.120.10.30">
    <property type="entry name" value="TolB, C-terminal domain"/>
    <property type="match status" value="1"/>
</dbReference>
<evidence type="ECO:0000256" key="7">
    <source>
        <dbReference type="ARBA" id="ARBA00023136"/>
    </source>
</evidence>
<keyword evidence="7" id="KW-0472">Membrane</keyword>
<keyword evidence="5" id="KW-0634">PQQ</keyword>
<keyword evidence="14" id="KW-1185">Reference proteome</keyword>
<comment type="cofactor">
    <cofactor evidence="1">
        <name>pyrroloquinoline quinone</name>
        <dbReference type="ChEBI" id="CHEBI:58442"/>
    </cofactor>
</comment>
<dbReference type="Proteomes" id="UP000306102">
    <property type="component" value="Unassembled WGS sequence"/>
</dbReference>
<evidence type="ECO:0000256" key="6">
    <source>
        <dbReference type="ARBA" id="ARBA00023002"/>
    </source>
</evidence>
<dbReference type="InterPro" id="IPR011042">
    <property type="entry name" value="6-blade_b-propeller_TolB-like"/>
</dbReference>
<keyword evidence="8" id="KW-0325">Glycoprotein</keyword>
<name>A0A4S4EV15_CAMSN</name>
<dbReference type="InterPro" id="IPR011041">
    <property type="entry name" value="Quinoprot_gluc/sorb_DH_b-prop"/>
</dbReference>
<dbReference type="PANTHER" id="PTHR19328">
    <property type="entry name" value="HEDGEHOG-INTERACTING PROTEIN"/>
    <property type="match status" value="1"/>
</dbReference>
<dbReference type="InterPro" id="IPR012938">
    <property type="entry name" value="Glc/Sorbosone_DH"/>
</dbReference>
<feature type="domain" description="Glucose/Sorbosone dehydrogenase" evidence="12">
    <location>
        <begin position="620"/>
        <end position="878"/>
    </location>
</feature>
<proteinExistence type="inferred from homology"/>
<evidence type="ECO:0000256" key="8">
    <source>
        <dbReference type="ARBA" id="ARBA00023180"/>
    </source>
</evidence>
<evidence type="ECO:0000313" key="13">
    <source>
        <dbReference type="EMBL" id="THG20801.1"/>
    </source>
</evidence>
<dbReference type="EMBL" id="SDRB02001731">
    <property type="protein sequence ID" value="THG20801.1"/>
    <property type="molecule type" value="Genomic_DNA"/>
</dbReference>
<protein>
    <recommendedName>
        <fullName evidence="12">Glucose/Sorbosone dehydrogenase domain-containing protein</fullName>
    </recommendedName>
</protein>
<evidence type="ECO:0000256" key="5">
    <source>
        <dbReference type="ARBA" id="ARBA00022891"/>
    </source>
</evidence>
<keyword evidence="3" id="KW-1003">Cell membrane</keyword>
<dbReference type="PANTHER" id="PTHR19328:SF13">
    <property type="entry name" value="HIPL1 PROTEIN"/>
    <property type="match status" value="1"/>
</dbReference>
<keyword evidence="9" id="KW-0449">Lipoprotein</keyword>
<dbReference type="Pfam" id="PF07995">
    <property type="entry name" value="GSDH"/>
    <property type="match status" value="1"/>
</dbReference>
<organism evidence="13 14">
    <name type="scientific">Camellia sinensis var. sinensis</name>
    <name type="common">China tea</name>
    <dbReference type="NCBI Taxonomy" id="542762"/>
    <lineage>
        <taxon>Eukaryota</taxon>
        <taxon>Viridiplantae</taxon>
        <taxon>Streptophyta</taxon>
        <taxon>Embryophyta</taxon>
        <taxon>Tracheophyta</taxon>
        <taxon>Spermatophyta</taxon>
        <taxon>Magnoliopsida</taxon>
        <taxon>eudicotyledons</taxon>
        <taxon>Gunneridae</taxon>
        <taxon>Pentapetalae</taxon>
        <taxon>asterids</taxon>
        <taxon>Ericales</taxon>
        <taxon>Theaceae</taxon>
        <taxon>Camellia</taxon>
    </lineage>
</organism>
<evidence type="ECO:0000256" key="1">
    <source>
        <dbReference type="ARBA" id="ARBA00001931"/>
    </source>
</evidence>
<evidence type="ECO:0000256" key="3">
    <source>
        <dbReference type="ARBA" id="ARBA00022475"/>
    </source>
</evidence>
<dbReference type="STRING" id="542762.A0A4S4EV15"/>
<gene>
    <name evidence="13" type="ORF">TEA_003875</name>
</gene>
<reference evidence="13 14" key="1">
    <citation type="journal article" date="2018" name="Proc. Natl. Acad. Sci. U.S.A.">
        <title>Draft genome sequence of Camellia sinensis var. sinensis provides insights into the evolution of the tea genome and tea quality.</title>
        <authorList>
            <person name="Wei C."/>
            <person name="Yang H."/>
            <person name="Wang S."/>
            <person name="Zhao J."/>
            <person name="Liu C."/>
            <person name="Gao L."/>
            <person name="Xia E."/>
            <person name="Lu Y."/>
            <person name="Tai Y."/>
            <person name="She G."/>
            <person name="Sun J."/>
            <person name="Cao H."/>
            <person name="Tong W."/>
            <person name="Gao Q."/>
            <person name="Li Y."/>
            <person name="Deng W."/>
            <person name="Jiang X."/>
            <person name="Wang W."/>
            <person name="Chen Q."/>
            <person name="Zhang S."/>
            <person name="Li H."/>
            <person name="Wu J."/>
            <person name="Wang P."/>
            <person name="Li P."/>
            <person name="Shi C."/>
            <person name="Zheng F."/>
            <person name="Jian J."/>
            <person name="Huang B."/>
            <person name="Shan D."/>
            <person name="Shi M."/>
            <person name="Fang C."/>
            <person name="Yue Y."/>
            <person name="Li F."/>
            <person name="Li D."/>
            <person name="Wei S."/>
            <person name="Han B."/>
            <person name="Jiang C."/>
            <person name="Yin Y."/>
            <person name="Xia T."/>
            <person name="Zhang Z."/>
            <person name="Bennetzen J.L."/>
            <person name="Zhao S."/>
            <person name="Wan X."/>
        </authorList>
    </citation>
    <scope>NUCLEOTIDE SEQUENCE [LARGE SCALE GENOMIC DNA]</scope>
    <source>
        <strain evidence="14">cv. Shuchazao</strain>
        <tissue evidence="13">Leaf</tissue>
    </source>
</reference>
<evidence type="ECO:0000256" key="4">
    <source>
        <dbReference type="ARBA" id="ARBA00022729"/>
    </source>
</evidence>
<dbReference type="SUPFAM" id="SSF50952">
    <property type="entry name" value="Soluble quinoprotein glucose dehydrogenase"/>
    <property type="match status" value="1"/>
</dbReference>
<evidence type="ECO:0000256" key="2">
    <source>
        <dbReference type="ARBA" id="ARBA00004193"/>
    </source>
</evidence>